<dbReference type="PANTHER" id="PTHR48109">
    <property type="entry name" value="DIHYDROOROTATE DEHYDROGENASE (QUINONE), MITOCHONDRIAL-RELATED"/>
    <property type="match status" value="1"/>
</dbReference>
<evidence type="ECO:0000313" key="9">
    <source>
        <dbReference type="Proteomes" id="UP000018454"/>
    </source>
</evidence>
<evidence type="ECO:0000256" key="3">
    <source>
        <dbReference type="ARBA" id="ARBA00022630"/>
    </source>
</evidence>
<keyword evidence="4" id="KW-0288">FMN</keyword>
<dbReference type="SUPFAM" id="SSF51395">
    <property type="entry name" value="FMN-linked oxidoreductases"/>
    <property type="match status" value="1"/>
</dbReference>
<dbReference type="Proteomes" id="UP000018454">
    <property type="component" value="Unassembled WGS sequence"/>
</dbReference>
<dbReference type="EMBL" id="AEUP01000031">
    <property type="protein sequence ID" value="EGE46982.1"/>
    <property type="molecule type" value="Genomic_DNA"/>
</dbReference>
<evidence type="ECO:0000256" key="5">
    <source>
        <dbReference type="ARBA" id="ARBA00022975"/>
    </source>
</evidence>
<accession>F1YVY9</accession>
<evidence type="ECO:0000256" key="1">
    <source>
        <dbReference type="ARBA" id="ARBA00001917"/>
    </source>
</evidence>
<dbReference type="PIRSF" id="PIRSF000164">
    <property type="entry name" value="DHO_oxidase"/>
    <property type="match status" value="1"/>
</dbReference>
<evidence type="ECO:0000313" key="8">
    <source>
        <dbReference type="EMBL" id="EGE46982.1"/>
    </source>
</evidence>
<keyword evidence="5" id="KW-0665">Pyrimidine biosynthesis</keyword>
<evidence type="ECO:0000256" key="4">
    <source>
        <dbReference type="ARBA" id="ARBA00022643"/>
    </source>
</evidence>
<dbReference type="InterPro" id="IPR012135">
    <property type="entry name" value="Dihydroorotate_DH_1_2"/>
</dbReference>
<dbReference type="AlphaFoldDB" id="F1YVY9"/>
<evidence type="ECO:0000256" key="6">
    <source>
        <dbReference type="ARBA" id="ARBA00023002"/>
    </source>
</evidence>
<dbReference type="NCBIfam" id="NF005741">
    <property type="entry name" value="PRK07565.1"/>
    <property type="match status" value="1"/>
</dbReference>
<dbReference type="GO" id="GO:0004152">
    <property type="term" value="F:dihydroorotate dehydrogenase activity"/>
    <property type="evidence" value="ECO:0007669"/>
    <property type="project" value="InterPro"/>
</dbReference>
<dbReference type="InterPro" id="IPR005720">
    <property type="entry name" value="Dihydroorotate_DH_cat"/>
</dbReference>
<dbReference type="GO" id="GO:0044205">
    <property type="term" value="P:'de novo' UMP biosynthetic process"/>
    <property type="evidence" value="ECO:0007669"/>
    <property type="project" value="UniProtKB-UniPathway"/>
</dbReference>
<dbReference type="UniPathway" id="UPA00070"/>
<feature type="domain" description="Dihydroorotate dehydrogenase catalytic" evidence="7">
    <location>
        <begin position="111"/>
        <end position="303"/>
    </location>
</feature>
<organism evidence="8 9">
    <name type="scientific">Acetobacter pomorum DM001</name>
    <dbReference type="NCBI Taxonomy" id="945681"/>
    <lineage>
        <taxon>Bacteria</taxon>
        <taxon>Pseudomonadati</taxon>
        <taxon>Pseudomonadota</taxon>
        <taxon>Alphaproteobacteria</taxon>
        <taxon>Acetobacterales</taxon>
        <taxon>Acetobacteraceae</taxon>
        <taxon>Acetobacter</taxon>
    </lineage>
</organism>
<dbReference type="Pfam" id="PF01180">
    <property type="entry name" value="DHO_dh"/>
    <property type="match status" value="1"/>
</dbReference>
<comment type="caution">
    <text evidence="8">The sequence shown here is derived from an EMBL/GenBank/DDBJ whole genome shotgun (WGS) entry which is preliminary data.</text>
</comment>
<name>F1YVY9_9PROT</name>
<dbReference type="GO" id="GO:0006207">
    <property type="term" value="P:'de novo' pyrimidine nucleobase biosynthetic process"/>
    <property type="evidence" value="ECO:0007669"/>
    <property type="project" value="TreeGrafter"/>
</dbReference>
<dbReference type="InterPro" id="IPR050074">
    <property type="entry name" value="DHO_dehydrogenase"/>
</dbReference>
<keyword evidence="6" id="KW-0560">Oxidoreductase</keyword>
<sequence>MGRCELRRYGSIMVMDIRTHYLGLELAHPVVASASPLTADLEGILRVADAGASAIVMASVFEEDIRAQELAEAALWETGENSHPEAAGYFPVMPHASPLDGRLAVLRSASERAGVPIIASLNGCTPAGWLRFAKDMEQAGASAIELNFWHIPTNPDETGAQVEERCIQILRDVRAQVKVPVSVKLSPFFSSLGNMVKRLSENGADGIVLFNSFYEPGLRSLTDSAEVDFIPSSAYELRLPLMWAVLLSEHCQADLAISGGVHSGMDVAKCLLAGADVAMVTSVLLQQGPSYISTLLEELREWMSVQKLGSVKEFKGRMAARGTATQAEDFLRTQYRHILSAHFTDIAG</sequence>
<gene>
    <name evidence="8" type="primary">yeiA</name>
    <name evidence="8" type="ORF">APO_2395</name>
</gene>
<evidence type="ECO:0000256" key="2">
    <source>
        <dbReference type="ARBA" id="ARBA00004725"/>
    </source>
</evidence>
<comment type="pathway">
    <text evidence="2">Pyrimidine metabolism; UMP biosynthesis via de novo pathway.</text>
</comment>
<keyword evidence="3" id="KW-0285">Flavoprotein</keyword>
<protein>
    <submittedName>
        <fullName evidence="8">Dihydroorotate Dehydrogenase</fullName>
    </submittedName>
</protein>
<dbReference type="InterPro" id="IPR013785">
    <property type="entry name" value="Aldolase_TIM"/>
</dbReference>
<reference evidence="8 9" key="1">
    <citation type="journal article" date="2011" name="Science">
        <title>Drosophila microbiome modulates host developmental and metabolic homeostasis via insulin signaling.</title>
        <authorList>
            <person name="Shin S.C."/>
            <person name="Kim S.H."/>
            <person name="You H."/>
            <person name="Kim B."/>
            <person name="Kim A.C."/>
            <person name="Lee K.A."/>
            <person name="Yoon J.H."/>
            <person name="Ryu J.H."/>
            <person name="Lee W.J."/>
        </authorList>
    </citation>
    <scope>NUCLEOTIDE SEQUENCE [LARGE SCALE GENOMIC DNA]</scope>
    <source>
        <strain evidence="8 9">DM001</strain>
    </source>
</reference>
<proteinExistence type="predicted"/>
<dbReference type="Gene3D" id="3.20.20.70">
    <property type="entry name" value="Aldolase class I"/>
    <property type="match status" value="1"/>
</dbReference>
<evidence type="ECO:0000259" key="7">
    <source>
        <dbReference type="Pfam" id="PF01180"/>
    </source>
</evidence>
<comment type="cofactor">
    <cofactor evidence="1">
        <name>FMN</name>
        <dbReference type="ChEBI" id="CHEBI:58210"/>
    </cofactor>
</comment>
<dbReference type="PANTHER" id="PTHR48109:SF3">
    <property type="entry name" value="SLL0744 PROTEIN"/>
    <property type="match status" value="1"/>
</dbReference>
<dbReference type="GO" id="GO:0005737">
    <property type="term" value="C:cytoplasm"/>
    <property type="evidence" value="ECO:0007669"/>
    <property type="project" value="InterPro"/>
</dbReference>